<dbReference type="CDD" id="cd00586">
    <property type="entry name" value="4HBT"/>
    <property type="match status" value="1"/>
</dbReference>
<dbReference type="InterPro" id="IPR050563">
    <property type="entry name" value="4-hydroxybenzoyl-CoA_TE"/>
</dbReference>
<accession>A0A8J3YVC6</accession>
<evidence type="ECO:0000259" key="1">
    <source>
        <dbReference type="Pfam" id="PF03061"/>
    </source>
</evidence>
<organism evidence="2 3">
    <name type="scientific">Virgisporangium aliadipatigenens</name>
    <dbReference type="NCBI Taxonomy" id="741659"/>
    <lineage>
        <taxon>Bacteria</taxon>
        <taxon>Bacillati</taxon>
        <taxon>Actinomycetota</taxon>
        <taxon>Actinomycetes</taxon>
        <taxon>Micromonosporales</taxon>
        <taxon>Micromonosporaceae</taxon>
        <taxon>Virgisporangium</taxon>
    </lineage>
</organism>
<comment type="caution">
    <text evidence="2">The sequence shown here is derived from an EMBL/GenBank/DDBJ whole genome shotgun (WGS) entry which is preliminary data.</text>
</comment>
<gene>
    <name evidence="2" type="ORF">Val02_73670</name>
</gene>
<dbReference type="InterPro" id="IPR006683">
    <property type="entry name" value="Thioestr_dom"/>
</dbReference>
<feature type="domain" description="Thioesterase" evidence="1">
    <location>
        <begin position="29"/>
        <end position="113"/>
    </location>
</feature>
<keyword evidence="3" id="KW-1185">Reference proteome</keyword>
<dbReference type="PANTHER" id="PTHR31793:SF24">
    <property type="entry name" value="LONG-CHAIN ACYL-COA THIOESTERASE FADM"/>
    <property type="match status" value="1"/>
</dbReference>
<sequence>MTDTVTAAPRASYGFAASAYVHFDDLDQFGMLHNTRHAVLVERAIVAWWGERGVSFADGRPSSPDAFSAVRDFAITYHAPIRGTGEIAVHFWIERLGRTSLEYRFRLTSLDRATLYAEGRRLAVRLDPATLAPTAWTDRGREIAAALTAPGRRAEDSA</sequence>
<proteinExistence type="predicted"/>
<dbReference type="Gene3D" id="3.10.129.10">
    <property type="entry name" value="Hotdog Thioesterase"/>
    <property type="match status" value="1"/>
</dbReference>
<dbReference type="Pfam" id="PF03061">
    <property type="entry name" value="4HBT"/>
    <property type="match status" value="1"/>
</dbReference>
<evidence type="ECO:0000313" key="3">
    <source>
        <dbReference type="Proteomes" id="UP000619260"/>
    </source>
</evidence>
<dbReference type="InterPro" id="IPR029069">
    <property type="entry name" value="HotDog_dom_sf"/>
</dbReference>
<name>A0A8J3YVC6_9ACTN</name>
<reference evidence="2" key="1">
    <citation type="submission" date="2021-01" db="EMBL/GenBank/DDBJ databases">
        <title>Whole genome shotgun sequence of Virgisporangium aliadipatigenens NBRC 105644.</title>
        <authorList>
            <person name="Komaki H."/>
            <person name="Tamura T."/>
        </authorList>
    </citation>
    <scope>NUCLEOTIDE SEQUENCE</scope>
    <source>
        <strain evidence="2">NBRC 105644</strain>
    </source>
</reference>
<dbReference type="EMBL" id="BOPF01000036">
    <property type="protein sequence ID" value="GIJ50481.1"/>
    <property type="molecule type" value="Genomic_DNA"/>
</dbReference>
<dbReference type="RefSeq" id="WP_203903910.1">
    <property type="nucleotide sequence ID" value="NZ_BOPF01000036.1"/>
</dbReference>
<dbReference type="Proteomes" id="UP000619260">
    <property type="component" value="Unassembled WGS sequence"/>
</dbReference>
<dbReference type="PANTHER" id="PTHR31793">
    <property type="entry name" value="4-HYDROXYBENZOYL-COA THIOESTERASE FAMILY MEMBER"/>
    <property type="match status" value="1"/>
</dbReference>
<dbReference type="GO" id="GO:0047617">
    <property type="term" value="F:fatty acyl-CoA hydrolase activity"/>
    <property type="evidence" value="ECO:0007669"/>
    <property type="project" value="TreeGrafter"/>
</dbReference>
<dbReference type="AlphaFoldDB" id="A0A8J3YVC6"/>
<evidence type="ECO:0000313" key="2">
    <source>
        <dbReference type="EMBL" id="GIJ50481.1"/>
    </source>
</evidence>
<dbReference type="SUPFAM" id="SSF54637">
    <property type="entry name" value="Thioesterase/thiol ester dehydrase-isomerase"/>
    <property type="match status" value="1"/>
</dbReference>
<protein>
    <submittedName>
        <fullName evidence="2">Thioesterase</fullName>
    </submittedName>
</protein>